<dbReference type="PROSITE" id="PS52041">
    <property type="entry name" value="TOPO_IIB"/>
    <property type="match status" value="1"/>
</dbReference>
<evidence type="ECO:0000256" key="5">
    <source>
        <dbReference type="ARBA" id="ARBA00012895"/>
    </source>
</evidence>
<dbReference type="GO" id="GO:0003918">
    <property type="term" value="F:DNA topoisomerase type II (double strand cut, ATP-hydrolyzing) activity"/>
    <property type="evidence" value="ECO:0007669"/>
    <property type="project" value="UniProtKB-UniRule"/>
</dbReference>
<dbReference type="Pfam" id="PF21180">
    <property type="entry name" value="TOP6A-Spo11_Toprim"/>
    <property type="match status" value="1"/>
</dbReference>
<dbReference type="GO" id="GO:0005524">
    <property type="term" value="F:ATP binding"/>
    <property type="evidence" value="ECO:0007669"/>
    <property type="project" value="InterPro"/>
</dbReference>
<evidence type="ECO:0000256" key="9">
    <source>
        <dbReference type="ARBA" id="ARBA00023125"/>
    </source>
</evidence>
<dbReference type="InterPro" id="IPR013049">
    <property type="entry name" value="Spo11/TopoVI_A_N"/>
</dbReference>
<dbReference type="PRINTS" id="PR01551">
    <property type="entry name" value="SPO11HOMOLOG"/>
</dbReference>
<evidence type="ECO:0000256" key="3">
    <source>
        <dbReference type="ARBA" id="ARBA00004123"/>
    </source>
</evidence>
<dbReference type="InterPro" id="IPR036388">
    <property type="entry name" value="WH-like_DNA-bd_sf"/>
</dbReference>
<gene>
    <name evidence="15" type="ORF">TCMB3V08_LOCUS7166</name>
</gene>
<dbReference type="GO" id="GO:0000228">
    <property type="term" value="C:nuclear chromosome"/>
    <property type="evidence" value="ECO:0007669"/>
    <property type="project" value="TreeGrafter"/>
</dbReference>
<organism evidence="15">
    <name type="scientific">Timema californicum</name>
    <name type="common">California timema</name>
    <name type="synonym">Walking stick</name>
    <dbReference type="NCBI Taxonomy" id="61474"/>
    <lineage>
        <taxon>Eukaryota</taxon>
        <taxon>Metazoa</taxon>
        <taxon>Ecdysozoa</taxon>
        <taxon>Arthropoda</taxon>
        <taxon>Hexapoda</taxon>
        <taxon>Insecta</taxon>
        <taxon>Pterygota</taxon>
        <taxon>Neoptera</taxon>
        <taxon>Polyneoptera</taxon>
        <taxon>Phasmatodea</taxon>
        <taxon>Timematodea</taxon>
        <taxon>Timematoidea</taxon>
        <taxon>Timematidae</taxon>
        <taxon>Timema</taxon>
    </lineage>
</organism>
<reference evidence="15" key="1">
    <citation type="submission" date="2020-11" db="EMBL/GenBank/DDBJ databases">
        <authorList>
            <person name="Tran Van P."/>
        </authorList>
    </citation>
    <scope>NUCLEOTIDE SEQUENCE</scope>
</reference>
<dbReference type="Pfam" id="PF04406">
    <property type="entry name" value="TP6A_N"/>
    <property type="match status" value="1"/>
</dbReference>
<dbReference type="GO" id="GO:0046872">
    <property type="term" value="F:metal ion binding"/>
    <property type="evidence" value="ECO:0007669"/>
    <property type="project" value="UniProtKB-KW"/>
</dbReference>
<protein>
    <recommendedName>
        <fullName evidence="5">DNA topoisomerase (ATP-hydrolyzing)</fullName>
        <ecNumber evidence="5">5.6.2.2</ecNumber>
    </recommendedName>
</protein>
<dbReference type="EMBL" id="OE182443">
    <property type="protein sequence ID" value="CAD7574556.1"/>
    <property type="molecule type" value="Genomic_DNA"/>
</dbReference>
<feature type="domain" description="Spo11/DNA topoisomerase VI subunit A N-terminal" evidence="13">
    <location>
        <begin position="141"/>
        <end position="202"/>
    </location>
</feature>
<dbReference type="EC" id="5.6.2.2" evidence="5"/>
<keyword evidence="10 12" id="KW-0413">Isomerase</keyword>
<comment type="similarity">
    <text evidence="4 12">Belongs to the TOP6A family.</text>
</comment>
<keyword evidence="7" id="KW-0460">Magnesium</keyword>
<keyword evidence="9 12" id="KW-0238">DNA-binding</keyword>
<comment type="subcellular location">
    <subcellularLocation>
        <location evidence="3">Nucleus</location>
    </subcellularLocation>
</comment>
<evidence type="ECO:0000256" key="7">
    <source>
        <dbReference type="ARBA" id="ARBA00022842"/>
    </source>
</evidence>
<dbReference type="GO" id="GO:0003677">
    <property type="term" value="F:DNA binding"/>
    <property type="evidence" value="ECO:0007669"/>
    <property type="project" value="UniProtKB-UniRule"/>
</dbReference>
<evidence type="ECO:0000256" key="2">
    <source>
        <dbReference type="ARBA" id="ARBA00001946"/>
    </source>
</evidence>
<evidence type="ECO:0000256" key="10">
    <source>
        <dbReference type="ARBA" id="ARBA00023235"/>
    </source>
</evidence>
<dbReference type="InterPro" id="IPR034136">
    <property type="entry name" value="TOPRIM_Topo6A/Spo11"/>
</dbReference>
<dbReference type="InterPro" id="IPR036078">
    <property type="entry name" value="Spo11/TopoVI_A_sf"/>
</dbReference>
<keyword evidence="8 12" id="KW-0799">Topoisomerase</keyword>
<comment type="catalytic activity">
    <reaction evidence="1 12">
        <text>ATP-dependent breakage, passage and rejoining of double-stranded DNA.</text>
        <dbReference type="EC" id="5.6.2.2"/>
    </reaction>
</comment>
<evidence type="ECO:0000256" key="12">
    <source>
        <dbReference type="PROSITE-ProRule" id="PRU01385"/>
    </source>
</evidence>
<dbReference type="Gene3D" id="1.10.10.10">
    <property type="entry name" value="Winged helix-like DNA-binding domain superfamily/Winged helix DNA-binding domain"/>
    <property type="match status" value="1"/>
</dbReference>
<proteinExistence type="inferred from homology"/>
<dbReference type="Gene3D" id="3.40.1360.10">
    <property type="match status" value="1"/>
</dbReference>
<dbReference type="PRINTS" id="PR01550">
    <property type="entry name" value="TOP6AFAMILY"/>
</dbReference>
<dbReference type="GO" id="GO:0042138">
    <property type="term" value="P:meiotic DNA double-strand break formation"/>
    <property type="evidence" value="ECO:0007669"/>
    <property type="project" value="InterPro"/>
</dbReference>
<evidence type="ECO:0000256" key="11">
    <source>
        <dbReference type="ARBA" id="ARBA00023242"/>
    </source>
</evidence>
<dbReference type="AlphaFoldDB" id="A0A7R9P8Y6"/>
<comment type="cofactor">
    <cofactor evidence="2">
        <name>Mg(2+)</name>
        <dbReference type="ChEBI" id="CHEBI:18420"/>
    </cofactor>
</comment>
<dbReference type="InterPro" id="IPR013048">
    <property type="entry name" value="Meiotic_Spo11"/>
</dbReference>
<evidence type="ECO:0000256" key="8">
    <source>
        <dbReference type="ARBA" id="ARBA00023029"/>
    </source>
</evidence>
<sequence length="425" mass="48141">MVSCLWSGFWDYRHANLARSTGRRLTMSETCLGERDDCKRDLYKNLEEIKDQLRQEMKYVTQNIKLKSLDELNARRSQLILSVEEVILQLFESTATGKPPNLFIRKQSAWDHSTFAGTVTMKPSHQAKMTTVRFGDPKSRRKFALIVRLLSDIHKLLLTDTTSTRRELYYQDVKLAKSQIAVDAAMRDICCLLDACPWELGVVPTSKGLVAGSLVIVTADNERLDCSAHSEGLLIPQNVTNIARMDTTAKFILIVEKDATFQKLIAEDFLKLLGPCILITGKGFPDMNTRLLVRRLWETFGLPTFVLTDADPHGVEIMCVYRFGSLRMCHEAEFLATPAVRWLGVHPRDVETLGMDASPLSRTDKDKLRHLSERPYMLADARLSGQVDLQLESGVKAEIEGMARFSQCYLTDSYIPTQITGRLFI</sequence>
<evidence type="ECO:0000313" key="15">
    <source>
        <dbReference type="EMBL" id="CAD7574556.1"/>
    </source>
</evidence>
<dbReference type="GO" id="GO:0000706">
    <property type="term" value="P:meiotic DNA double-strand break processing"/>
    <property type="evidence" value="ECO:0007669"/>
    <property type="project" value="TreeGrafter"/>
</dbReference>
<feature type="active site" description="O-(5'-phospho-DNA)-tyrosine intermediate" evidence="12">
    <location>
        <position position="170"/>
    </location>
</feature>
<dbReference type="GO" id="GO:0007131">
    <property type="term" value="P:reciprocal meiotic recombination"/>
    <property type="evidence" value="ECO:0007669"/>
    <property type="project" value="TreeGrafter"/>
</dbReference>
<accession>A0A7R9P8Y6</accession>
<dbReference type="InterPro" id="IPR002815">
    <property type="entry name" value="Spo11/TopoVI_A"/>
</dbReference>
<keyword evidence="11" id="KW-0539">Nucleus</keyword>
<name>A0A7R9P8Y6_TIMCA</name>
<dbReference type="CDD" id="cd00223">
    <property type="entry name" value="TOPRIM_TopoIIB_SPO"/>
    <property type="match status" value="1"/>
</dbReference>
<evidence type="ECO:0000256" key="6">
    <source>
        <dbReference type="ARBA" id="ARBA00022723"/>
    </source>
</evidence>
<evidence type="ECO:0000259" key="14">
    <source>
        <dbReference type="Pfam" id="PF21180"/>
    </source>
</evidence>
<evidence type="ECO:0000256" key="4">
    <source>
        <dbReference type="ARBA" id="ARBA00006559"/>
    </source>
</evidence>
<dbReference type="PANTHER" id="PTHR10848">
    <property type="entry name" value="MEIOTIC RECOMBINATION PROTEIN SPO11"/>
    <property type="match status" value="1"/>
</dbReference>
<keyword evidence="6" id="KW-0479">Metal-binding</keyword>
<dbReference type="SUPFAM" id="SSF56726">
    <property type="entry name" value="DNA topoisomerase IV, alpha subunit"/>
    <property type="match status" value="1"/>
</dbReference>
<evidence type="ECO:0000256" key="1">
    <source>
        <dbReference type="ARBA" id="ARBA00000185"/>
    </source>
</evidence>
<evidence type="ECO:0000259" key="13">
    <source>
        <dbReference type="Pfam" id="PF04406"/>
    </source>
</evidence>
<dbReference type="PANTHER" id="PTHR10848:SF0">
    <property type="entry name" value="MEIOTIC RECOMBINATION PROTEIN SPO11"/>
    <property type="match status" value="1"/>
</dbReference>
<feature type="domain" description="Topoisomerase 6 subunit A/Spo11 TOPRIM" evidence="14">
    <location>
        <begin position="251"/>
        <end position="419"/>
    </location>
</feature>